<name>A0A3A6Q7E5_9EURY</name>
<dbReference type="Proteomes" id="UP000281564">
    <property type="component" value="Unassembled WGS sequence"/>
</dbReference>
<dbReference type="EMBL" id="QMDW01000004">
    <property type="protein sequence ID" value="RJX50784.1"/>
    <property type="molecule type" value="Genomic_DNA"/>
</dbReference>
<comment type="caution">
    <text evidence="3">The sequence shown here is derived from an EMBL/GenBank/DDBJ whole genome shotgun (WGS) entry which is preliminary data.</text>
</comment>
<evidence type="ECO:0000259" key="2">
    <source>
        <dbReference type="Pfam" id="PF26274"/>
    </source>
</evidence>
<reference evidence="3 4" key="1">
    <citation type="submission" date="2018-06" db="EMBL/GenBank/DDBJ databases">
        <title>Halonotius sp. F13-13 a new haloarchaeeon isolated from a solar saltern from Isla Cristina, Huelva, Spain.</title>
        <authorList>
            <person name="Duran-Viseras A."/>
            <person name="Sanchez-Porro C."/>
            <person name="Ventosa A."/>
        </authorList>
    </citation>
    <scope>NUCLEOTIDE SEQUENCE [LARGE SCALE GENOMIC DNA]</scope>
    <source>
        <strain evidence="3 4">CECT 7525</strain>
    </source>
</reference>
<evidence type="ECO:0000313" key="3">
    <source>
        <dbReference type="EMBL" id="RJX50784.1"/>
    </source>
</evidence>
<keyword evidence="4" id="KW-1185">Reference proteome</keyword>
<proteinExistence type="predicted"/>
<dbReference type="Pfam" id="PF26274">
    <property type="entry name" value="DUF8073"/>
    <property type="match status" value="1"/>
</dbReference>
<dbReference type="RefSeq" id="WP_120083586.1">
    <property type="nucleotide sequence ID" value="NZ_QMDW01000004.1"/>
</dbReference>
<dbReference type="OrthoDB" id="324225at2157"/>
<evidence type="ECO:0000256" key="1">
    <source>
        <dbReference type="SAM" id="Phobius"/>
    </source>
</evidence>
<feature type="transmembrane region" description="Helical" evidence="1">
    <location>
        <begin position="34"/>
        <end position="55"/>
    </location>
</feature>
<organism evidence="3 4">
    <name type="scientific">Halonotius pteroides</name>
    <dbReference type="NCBI Taxonomy" id="268735"/>
    <lineage>
        <taxon>Archaea</taxon>
        <taxon>Methanobacteriati</taxon>
        <taxon>Methanobacteriota</taxon>
        <taxon>Stenosarchaea group</taxon>
        <taxon>Halobacteria</taxon>
        <taxon>Halobacteriales</taxon>
        <taxon>Haloferacaceae</taxon>
        <taxon>Halonotius</taxon>
    </lineage>
</organism>
<keyword evidence="1" id="KW-0472">Membrane</keyword>
<protein>
    <recommendedName>
        <fullName evidence="2">DUF8073 domain-containing protein</fullName>
    </recommendedName>
</protein>
<keyword evidence="1" id="KW-0812">Transmembrane</keyword>
<gene>
    <name evidence="3" type="ORF">DP106_04085</name>
</gene>
<evidence type="ECO:0000313" key="4">
    <source>
        <dbReference type="Proteomes" id="UP000281564"/>
    </source>
</evidence>
<accession>A0A3A6Q7E5</accession>
<feature type="transmembrane region" description="Helical" evidence="1">
    <location>
        <begin position="6"/>
        <end position="27"/>
    </location>
</feature>
<dbReference type="AlphaFoldDB" id="A0A3A6Q7E5"/>
<feature type="domain" description="DUF8073" evidence="2">
    <location>
        <begin position="1"/>
        <end position="59"/>
    </location>
</feature>
<keyword evidence="1" id="KW-1133">Transmembrane helix</keyword>
<sequence length="59" mass="6274">METRHIVLVLVVLVTSVLLVRGVVGLLNGEIGTVARQAAIGLIVFTFGITLASRWDEVG</sequence>
<dbReference type="InterPro" id="IPR058386">
    <property type="entry name" value="DUF8073"/>
</dbReference>